<dbReference type="GO" id="GO:0016491">
    <property type="term" value="F:oxidoreductase activity"/>
    <property type="evidence" value="ECO:0007669"/>
    <property type="project" value="UniProtKB-KW"/>
</dbReference>
<dbReference type="InterPro" id="IPR002347">
    <property type="entry name" value="SDR_fam"/>
</dbReference>
<name>A0A9W4WHI9_9PEZI</name>
<sequence length="375" mass="41171">MPLVFESSLPTHSFQQNHSVPHFLINLNRKANKLFNMTGSKDLPPSTASFGSVFFHNQFCAKPQWPAPNTSLSGKTAIITGGNTGLGYEAAIQLLNLKLSHLVLAVRSLDRGEDAAAKLRKQHPGATIDVWQLDMNSYDSIQAFARRAESHLSRIDIAILNAGIMKMSFSKNPSTGHEETLQVNYLSTVLLAILLLPVLKAKRKPEGDLAHLTIVNAALTLAASFPNRDAKPLLPSFDDPKIFSSETYNSSKLLAHMFLWKLSDIVSADDVIVNLSDPAWCRGTALGRDAPGLLRWGLWAFGATGRTPRVGASCFVDAVVNKGKESHGCFLMSWKIHPFAAFLYTQEGKNVTERLWIETMDELEVAGARGMLKSM</sequence>
<organism evidence="2 3">
    <name type="scientific">Colletotrichum noveboracense</name>
    <dbReference type="NCBI Taxonomy" id="2664923"/>
    <lineage>
        <taxon>Eukaryota</taxon>
        <taxon>Fungi</taxon>
        <taxon>Dikarya</taxon>
        <taxon>Ascomycota</taxon>
        <taxon>Pezizomycotina</taxon>
        <taxon>Sordariomycetes</taxon>
        <taxon>Hypocreomycetidae</taxon>
        <taxon>Glomerellales</taxon>
        <taxon>Glomerellaceae</taxon>
        <taxon>Colletotrichum</taxon>
        <taxon>Colletotrichum gloeosporioides species complex</taxon>
    </lineage>
</organism>
<dbReference type="AlphaFoldDB" id="A0A9W4WHI9"/>
<comment type="caution">
    <text evidence="2">The sequence shown here is derived from an EMBL/GenBank/DDBJ whole genome shotgun (WGS) entry which is preliminary data.</text>
</comment>
<protein>
    <recommendedName>
        <fullName evidence="4">Short-chain dehydrogenase</fullName>
    </recommendedName>
</protein>
<dbReference type="PANTHER" id="PTHR43157:SF35">
    <property type="entry name" value="DEHYDROGENASE_REDUCTASE FAMILY PROTEIN, PUTATIVE-RELATED"/>
    <property type="match status" value="1"/>
</dbReference>
<dbReference type="PRINTS" id="PR00081">
    <property type="entry name" value="GDHRDH"/>
</dbReference>
<gene>
    <name evidence="2" type="ORF">CGXH109_LOCUS43040</name>
</gene>
<dbReference type="PANTHER" id="PTHR43157">
    <property type="entry name" value="PHOSPHATIDYLINOSITOL-GLYCAN BIOSYNTHESIS CLASS F PROTEIN-RELATED"/>
    <property type="match status" value="1"/>
</dbReference>
<dbReference type="Proteomes" id="UP001152533">
    <property type="component" value="Unassembled WGS sequence"/>
</dbReference>
<evidence type="ECO:0008006" key="4">
    <source>
        <dbReference type="Google" id="ProtNLM"/>
    </source>
</evidence>
<dbReference type="SUPFAM" id="SSF51735">
    <property type="entry name" value="NAD(P)-binding Rossmann-fold domains"/>
    <property type="match status" value="1"/>
</dbReference>
<dbReference type="InterPro" id="IPR036291">
    <property type="entry name" value="NAD(P)-bd_dom_sf"/>
</dbReference>
<dbReference type="Pfam" id="PF00106">
    <property type="entry name" value="adh_short"/>
    <property type="match status" value="1"/>
</dbReference>
<dbReference type="EMBL" id="CAMGZC010000223">
    <property type="protein sequence ID" value="CAI0645196.1"/>
    <property type="molecule type" value="Genomic_DNA"/>
</dbReference>
<dbReference type="Gene3D" id="3.40.50.720">
    <property type="entry name" value="NAD(P)-binding Rossmann-like Domain"/>
    <property type="match status" value="1"/>
</dbReference>
<evidence type="ECO:0000313" key="2">
    <source>
        <dbReference type="EMBL" id="CAI0645196.1"/>
    </source>
</evidence>
<accession>A0A9W4WHI9</accession>
<evidence type="ECO:0000256" key="1">
    <source>
        <dbReference type="ARBA" id="ARBA00023002"/>
    </source>
</evidence>
<evidence type="ECO:0000313" key="3">
    <source>
        <dbReference type="Proteomes" id="UP001152533"/>
    </source>
</evidence>
<keyword evidence="3" id="KW-1185">Reference proteome</keyword>
<keyword evidence="1" id="KW-0560">Oxidoreductase</keyword>
<proteinExistence type="predicted"/>
<reference evidence="2" key="1">
    <citation type="submission" date="2022-08" db="EMBL/GenBank/DDBJ databases">
        <authorList>
            <person name="Giroux E."/>
            <person name="Giroux E."/>
        </authorList>
    </citation>
    <scope>NUCLEOTIDE SEQUENCE</scope>
    <source>
        <strain evidence="2">H1091258</strain>
    </source>
</reference>